<dbReference type="SMART" id="SM00448">
    <property type="entry name" value="REC"/>
    <property type="match status" value="1"/>
</dbReference>
<keyword evidence="5" id="KW-1185">Reference proteome</keyword>
<evidence type="ECO:0000313" key="5">
    <source>
        <dbReference type="Proteomes" id="UP000184513"/>
    </source>
</evidence>
<dbReference type="CDD" id="cd17546">
    <property type="entry name" value="REC_hyHK_CKI1_RcsC-like"/>
    <property type="match status" value="1"/>
</dbReference>
<evidence type="ECO:0000313" key="4">
    <source>
        <dbReference type="EMBL" id="SHM34699.1"/>
    </source>
</evidence>
<sequence>MKEALENTFDLRGRKLLVAEDDPIFALILKSIFKSWKNTIAVFAGNGKDALDRLMLPDFDLVLMDLQMPVMDGYQLSRAIRSGQAGTAYCHIPIIALTADLSAMAQSQCQAAGIDDMVIKPTDSAGLFAVIAGLVSETSSIPKNSLRLQQAK</sequence>
<dbReference type="Gene3D" id="3.40.50.2300">
    <property type="match status" value="1"/>
</dbReference>
<keyword evidence="1 2" id="KW-0597">Phosphoprotein</keyword>
<accession>A0A1M7I234</accession>
<feature type="modified residue" description="4-aspartylphosphate" evidence="2">
    <location>
        <position position="65"/>
    </location>
</feature>
<evidence type="ECO:0000256" key="1">
    <source>
        <dbReference type="ARBA" id="ARBA00022553"/>
    </source>
</evidence>
<name>A0A1M7I234_9BACT</name>
<reference evidence="4 5" key="1">
    <citation type="submission" date="2016-11" db="EMBL/GenBank/DDBJ databases">
        <authorList>
            <person name="Jaros S."/>
            <person name="Januszkiewicz K."/>
            <person name="Wedrychowicz H."/>
        </authorList>
    </citation>
    <scope>NUCLEOTIDE SEQUENCE [LARGE SCALE GENOMIC DNA]</scope>
    <source>
        <strain evidence="4 5">CGMCC 1.6102</strain>
    </source>
</reference>
<dbReference type="PANTHER" id="PTHR45339:SF5">
    <property type="entry name" value="HISTIDINE KINASE"/>
    <property type="match status" value="1"/>
</dbReference>
<dbReference type="STRING" id="388280.SAMN04488057_101153"/>
<dbReference type="PROSITE" id="PS50110">
    <property type="entry name" value="RESPONSE_REGULATORY"/>
    <property type="match status" value="1"/>
</dbReference>
<dbReference type="InterPro" id="IPR001789">
    <property type="entry name" value="Sig_transdc_resp-reg_receiver"/>
</dbReference>
<dbReference type="EMBL" id="FRCY01000001">
    <property type="protein sequence ID" value="SHM34699.1"/>
    <property type="molecule type" value="Genomic_DNA"/>
</dbReference>
<dbReference type="Pfam" id="PF00072">
    <property type="entry name" value="Response_reg"/>
    <property type="match status" value="1"/>
</dbReference>
<organism evidence="4 5">
    <name type="scientific">Cyclobacterium lianum</name>
    <dbReference type="NCBI Taxonomy" id="388280"/>
    <lineage>
        <taxon>Bacteria</taxon>
        <taxon>Pseudomonadati</taxon>
        <taxon>Bacteroidota</taxon>
        <taxon>Cytophagia</taxon>
        <taxon>Cytophagales</taxon>
        <taxon>Cyclobacteriaceae</taxon>
        <taxon>Cyclobacterium</taxon>
    </lineage>
</organism>
<dbReference type="PANTHER" id="PTHR45339">
    <property type="entry name" value="HYBRID SIGNAL TRANSDUCTION HISTIDINE KINASE J"/>
    <property type="match status" value="1"/>
</dbReference>
<dbReference type="InterPro" id="IPR011006">
    <property type="entry name" value="CheY-like_superfamily"/>
</dbReference>
<dbReference type="AlphaFoldDB" id="A0A1M7I234"/>
<proteinExistence type="predicted"/>
<protein>
    <submittedName>
        <fullName evidence="4">Response regulator receiver domain-containing protein</fullName>
    </submittedName>
</protein>
<dbReference type="GO" id="GO:0000160">
    <property type="term" value="P:phosphorelay signal transduction system"/>
    <property type="evidence" value="ECO:0007669"/>
    <property type="project" value="InterPro"/>
</dbReference>
<dbReference type="OrthoDB" id="9796457at2"/>
<feature type="domain" description="Response regulatory" evidence="3">
    <location>
        <begin position="15"/>
        <end position="135"/>
    </location>
</feature>
<dbReference type="Proteomes" id="UP000184513">
    <property type="component" value="Unassembled WGS sequence"/>
</dbReference>
<evidence type="ECO:0000256" key="2">
    <source>
        <dbReference type="PROSITE-ProRule" id="PRU00169"/>
    </source>
</evidence>
<dbReference type="SUPFAM" id="SSF52172">
    <property type="entry name" value="CheY-like"/>
    <property type="match status" value="1"/>
</dbReference>
<dbReference type="RefSeq" id="WP_073090222.1">
    <property type="nucleotide sequence ID" value="NZ_FRCY01000001.1"/>
</dbReference>
<gene>
    <name evidence="4" type="ORF">SAMN04488057_101153</name>
</gene>
<evidence type="ECO:0000259" key="3">
    <source>
        <dbReference type="PROSITE" id="PS50110"/>
    </source>
</evidence>